<dbReference type="RefSeq" id="XP_009057621.1">
    <property type="nucleotide sequence ID" value="XM_009059373.1"/>
</dbReference>
<dbReference type="STRING" id="225164.V4A920"/>
<evidence type="ECO:0000256" key="3">
    <source>
        <dbReference type="ARBA" id="ARBA00005043"/>
    </source>
</evidence>
<dbReference type="AlphaFoldDB" id="V4A920"/>
<dbReference type="Gene3D" id="3.40.50.300">
    <property type="entry name" value="P-loop containing nucleotide triphosphate hydrolases"/>
    <property type="match status" value="1"/>
</dbReference>
<proteinExistence type="inferred from homology"/>
<feature type="region of interest" description="Disordered" evidence="9">
    <location>
        <begin position="96"/>
        <end position="120"/>
    </location>
</feature>
<dbReference type="HOGENOM" id="CLU_031345_3_1_1"/>
<evidence type="ECO:0000313" key="10">
    <source>
        <dbReference type="EMBL" id="ESO91550.1"/>
    </source>
</evidence>
<dbReference type="GeneID" id="20232035"/>
<keyword evidence="7" id="KW-0819">tRNA processing</keyword>
<dbReference type="KEGG" id="lgi:LOTGIDRAFT_121862"/>
<evidence type="ECO:0000256" key="6">
    <source>
        <dbReference type="ARBA" id="ARBA00022490"/>
    </source>
</evidence>
<keyword evidence="11" id="KW-1185">Reference proteome</keyword>
<dbReference type="PANTHER" id="PTHR12896">
    <property type="entry name" value="PAX6 NEIGHBOR PROTEIN PAXNEB"/>
    <property type="match status" value="1"/>
</dbReference>
<evidence type="ECO:0000313" key="11">
    <source>
        <dbReference type="Proteomes" id="UP000030746"/>
    </source>
</evidence>
<keyword evidence="8" id="KW-0539">Nucleus</keyword>
<evidence type="ECO:0000256" key="4">
    <source>
        <dbReference type="ARBA" id="ARBA00007573"/>
    </source>
</evidence>
<feature type="compositionally biased region" description="Polar residues" evidence="9">
    <location>
        <begin position="358"/>
        <end position="373"/>
    </location>
</feature>
<dbReference type="GO" id="GO:0005737">
    <property type="term" value="C:cytoplasm"/>
    <property type="evidence" value="ECO:0007669"/>
    <property type="project" value="UniProtKB-SubCell"/>
</dbReference>
<dbReference type="InterPro" id="IPR027417">
    <property type="entry name" value="P-loop_NTPase"/>
</dbReference>
<comment type="subcellular location">
    <subcellularLocation>
        <location evidence="2">Cytoplasm</location>
    </subcellularLocation>
    <subcellularLocation>
        <location evidence="1">Nucleus</location>
    </subcellularLocation>
</comment>
<evidence type="ECO:0000256" key="7">
    <source>
        <dbReference type="ARBA" id="ARBA00022694"/>
    </source>
</evidence>
<dbReference type="UniPathway" id="UPA00988"/>
<dbReference type="Pfam" id="PF05625">
    <property type="entry name" value="PAXNEB"/>
    <property type="match status" value="1"/>
</dbReference>
<protein>
    <recommendedName>
        <fullName evidence="5">Elongator complex protein 4</fullName>
    </recommendedName>
</protein>
<sequence>MATKTSFQKKARGKIFQIPGTRPSLFNNQLLVSTGIPSLDHVLGGGVAVGTVLLVEEDLFGDYGRLVVKYFCSEAVMTGQSLLLASADINPTDLTKDLPAPIIDQPKDDTRESGDKQTTDSDMKIAWRYENLPKFQSNPSGIKFGHYYDLSKTMETRLVESINIKYISSDNLYTDSQKESGGCRNCEYNKLLEIIKTTLDTSQYSTTSQITKDTNILKIAIHSLGSPLWDENGGLKDDGKGLDSALPRFLLALRSLLRTSFSVGLITIPTHLFQEECFIRRIEKLCDTVIHLESFSGSEKEKNPVFKEYHGLLNIVQLPRLNSMTSHQPDTLDLAFKLRRKKFTIEQLHLPPELGESGATTHDPLQNLKSTGCTPGGAGNSKLDF</sequence>
<dbReference type="GO" id="GO:0033588">
    <property type="term" value="C:elongator holoenzyme complex"/>
    <property type="evidence" value="ECO:0007669"/>
    <property type="project" value="InterPro"/>
</dbReference>
<dbReference type="GO" id="GO:0008023">
    <property type="term" value="C:transcription elongation factor complex"/>
    <property type="evidence" value="ECO:0007669"/>
    <property type="project" value="TreeGrafter"/>
</dbReference>
<evidence type="ECO:0000256" key="5">
    <source>
        <dbReference type="ARBA" id="ARBA00020265"/>
    </source>
</evidence>
<dbReference type="CTD" id="20232035"/>
<evidence type="ECO:0000256" key="9">
    <source>
        <dbReference type="SAM" id="MobiDB-lite"/>
    </source>
</evidence>
<dbReference type="InterPro" id="IPR008728">
    <property type="entry name" value="Elongator_complex_protein_4"/>
</dbReference>
<dbReference type="Proteomes" id="UP000030746">
    <property type="component" value="Unassembled WGS sequence"/>
</dbReference>
<dbReference type="OMA" id="NTTMWDD"/>
<comment type="pathway">
    <text evidence="3">tRNA modification; 5-methoxycarbonylmethyl-2-thiouridine-tRNA biosynthesis.</text>
</comment>
<feature type="compositionally biased region" description="Basic and acidic residues" evidence="9">
    <location>
        <begin position="105"/>
        <end position="120"/>
    </location>
</feature>
<feature type="region of interest" description="Disordered" evidence="9">
    <location>
        <begin position="353"/>
        <end position="385"/>
    </location>
</feature>
<reference evidence="10 11" key="1">
    <citation type="journal article" date="2013" name="Nature">
        <title>Insights into bilaterian evolution from three spiralian genomes.</title>
        <authorList>
            <person name="Simakov O."/>
            <person name="Marletaz F."/>
            <person name="Cho S.J."/>
            <person name="Edsinger-Gonzales E."/>
            <person name="Havlak P."/>
            <person name="Hellsten U."/>
            <person name="Kuo D.H."/>
            <person name="Larsson T."/>
            <person name="Lv J."/>
            <person name="Arendt D."/>
            <person name="Savage R."/>
            <person name="Osoegawa K."/>
            <person name="de Jong P."/>
            <person name="Grimwood J."/>
            <person name="Chapman J.A."/>
            <person name="Shapiro H."/>
            <person name="Aerts A."/>
            <person name="Otillar R.P."/>
            <person name="Terry A.Y."/>
            <person name="Boore J.L."/>
            <person name="Grigoriev I.V."/>
            <person name="Lindberg D.R."/>
            <person name="Seaver E.C."/>
            <person name="Weisblat D.A."/>
            <person name="Putnam N.H."/>
            <person name="Rokhsar D.S."/>
        </authorList>
    </citation>
    <scope>NUCLEOTIDE SEQUENCE [LARGE SCALE GENOMIC DNA]</scope>
</reference>
<dbReference type="FunFam" id="3.40.50.300:FF:003211">
    <property type="entry name" value="Elongator complex protein, putative"/>
    <property type="match status" value="1"/>
</dbReference>
<dbReference type="CDD" id="cd19494">
    <property type="entry name" value="Elp4"/>
    <property type="match status" value="1"/>
</dbReference>
<keyword evidence="6" id="KW-0963">Cytoplasm</keyword>
<dbReference type="GO" id="GO:0002098">
    <property type="term" value="P:tRNA wobble uridine modification"/>
    <property type="evidence" value="ECO:0007669"/>
    <property type="project" value="InterPro"/>
</dbReference>
<comment type="similarity">
    <text evidence="4">Belongs to the ELP4 family.</text>
</comment>
<evidence type="ECO:0000256" key="8">
    <source>
        <dbReference type="ARBA" id="ARBA00023242"/>
    </source>
</evidence>
<dbReference type="OrthoDB" id="289162at2759"/>
<dbReference type="PANTHER" id="PTHR12896:SF1">
    <property type="entry name" value="ELONGATOR COMPLEX PROTEIN 4"/>
    <property type="match status" value="1"/>
</dbReference>
<dbReference type="EMBL" id="KB202237">
    <property type="protein sequence ID" value="ESO91550.1"/>
    <property type="molecule type" value="Genomic_DNA"/>
</dbReference>
<evidence type="ECO:0000256" key="1">
    <source>
        <dbReference type="ARBA" id="ARBA00004123"/>
    </source>
</evidence>
<name>V4A920_LOTGI</name>
<accession>V4A920</accession>
<evidence type="ECO:0000256" key="2">
    <source>
        <dbReference type="ARBA" id="ARBA00004496"/>
    </source>
</evidence>
<organism evidence="10 11">
    <name type="scientific">Lottia gigantea</name>
    <name type="common">Giant owl limpet</name>
    <dbReference type="NCBI Taxonomy" id="225164"/>
    <lineage>
        <taxon>Eukaryota</taxon>
        <taxon>Metazoa</taxon>
        <taxon>Spiralia</taxon>
        <taxon>Lophotrochozoa</taxon>
        <taxon>Mollusca</taxon>
        <taxon>Gastropoda</taxon>
        <taxon>Patellogastropoda</taxon>
        <taxon>Lottioidea</taxon>
        <taxon>Lottiidae</taxon>
        <taxon>Lottia</taxon>
    </lineage>
</organism>
<gene>
    <name evidence="10" type="ORF">LOTGIDRAFT_121862</name>
</gene>